<dbReference type="RefSeq" id="WP_160803192.1">
    <property type="nucleotide sequence ID" value="NZ_WUUL01000020.1"/>
</dbReference>
<protein>
    <submittedName>
        <fullName evidence="1">Uncharacterized protein</fullName>
    </submittedName>
</protein>
<gene>
    <name evidence="1" type="ORF">GSM42_19345</name>
</gene>
<evidence type="ECO:0000313" key="1">
    <source>
        <dbReference type="EMBL" id="MXQ55840.1"/>
    </source>
</evidence>
<proteinExistence type="predicted"/>
<evidence type="ECO:0000313" key="2">
    <source>
        <dbReference type="Proteomes" id="UP000430692"/>
    </source>
</evidence>
<reference evidence="1 2" key="1">
    <citation type="submission" date="2019-12" db="EMBL/GenBank/DDBJ databases">
        <title>Whole-genome analyses of novel actinobacteria.</title>
        <authorList>
            <person name="Sahin N."/>
            <person name="Saygin H."/>
        </authorList>
    </citation>
    <scope>NUCLEOTIDE SEQUENCE [LARGE SCALE GENOMIC DNA]</scope>
    <source>
        <strain evidence="1 2">KC615</strain>
    </source>
</reference>
<keyword evidence="2" id="KW-1185">Reference proteome</keyword>
<dbReference type="Proteomes" id="UP000430692">
    <property type="component" value="Unassembled WGS sequence"/>
</dbReference>
<accession>A0A6I4W0S5</accession>
<organism evidence="1 2">
    <name type="scientific">Shimazuella alba</name>
    <dbReference type="NCBI Taxonomy" id="2690964"/>
    <lineage>
        <taxon>Bacteria</taxon>
        <taxon>Bacillati</taxon>
        <taxon>Bacillota</taxon>
        <taxon>Bacilli</taxon>
        <taxon>Bacillales</taxon>
        <taxon>Thermoactinomycetaceae</taxon>
        <taxon>Shimazuella</taxon>
    </lineage>
</organism>
<name>A0A6I4W0S5_9BACL</name>
<dbReference type="AlphaFoldDB" id="A0A6I4W0S5"/>
<sequence>MLTYQFDPTIVQMEERSNNEEIEIQIKLLQSEPYAKHMKQVKDFFDRNEIYTEALFYFCKNNEYRIIVRPDYYVDLILMLMRHRLLQKVEWKY</sequence>
<dbReference type="EMBL" id="WUUL01000020">
    <property type="protein sequence ID" value="MXQ55840.1"/>
    <property type="molecule type" value="Genomic_DNA"/>
</dbReference>
<comment type="caution">
    <text evidence="1">The sequence shown here is derived from an EMBL/GenBank/DDBJ whole genome shotgun (WGS) entry which is preliminary data.</text>
</comment>